<sequence length="266" mass="28393">MTNQETETDPTRIDPQRNEFTIAPRFHSQTPQTAWQSSEKSRGGGQLHTNPFSPGRANEEILFFVDGAYHPAYKVATHDETPGICKELNENGTVEAVSGDAAPHQETANSACEGDVSAAPADQSSAVNGEETKAKNPINWIQKKISMKKPRKAETTEPDKEQKTETPAAEGEEAKTAAPVVPPVEQAPAPKTHEAELQQPPTEETAVESKPVEPATDDLPAETGISEKLANLGIDAAPEQGLTNGHDGATNGHCVVTADGETMEEN</sequence>
<evidence type="ECO:0000313" key="3">
    <source>
        <dbReference type="Proteomes" id="UP000275846"/>
    </source>
</evidence>
<feature type="region of interest" description="Disordered" evidence="1">
    <location>
        <begin position="95"/>
        <end position="226"/>
    </location>
</feature>
<feature type="compositionally biased region" description="Low complexity" evidence="1">
    <location>
        <begin position="177"/>
        <end position="190"/>
    </location>
</feature>
<feature type="region of interest" description="Disordered" evidence="1">
    <location>
        <begin position="238"/>
        <end position="266"/>
    </location>
</feature>
<accession>A0A183SRT5</accession>
<name>A0A183SRT5_SCHSO</name>
<evidence type="ECO:0000313" key="4">
    <source>
        <dbReference type="WBParaSite" id="SSLN_0000715201-mRNA-1"/>
    </source>
</evidence>
<feature type="compositionally biased region" description="Basic and acidic residues" evidence="1">
    <location>
        <begin position="152"/>
        <end position="164"/>
    </location>
</feature>
<evidence type="ECO:0000256" key="1">
    <source>
        <dbReference type="SAM" id="MobiDB-lite"/>
    </source>
</evidence>
<dbReference type="AlphaFoldDB" id="A0A183SRT5"/>
<feature type="compositionally biased region" description="Polar residues" evidence="1">
    <location>
        <begin position="27"/>
        <end position="38"/>
    </location>
</feature>
<feature type="region of interest" description="Disordered" evidence="1">
    <location>
        <begin position="1"/>
        <end position="55"/>
    </location>
</feature>
<dbReference type="Proteomes" id="UP000275846">
    <property type="component" value="Unassembled WGS sequence"/>
</dbReference>
<protein>
    <submittedName>
        <fullName evidence="2 4">Uncharacterized protein</fullName>
    </submittedName>
</protein>
<proteinExistence type="predicted"/>
<reference evidence="2 3" key="2">
    <citation type="submission" date="2018-11" db="EMBL/GenBank/DDBJ databases">
        <authorList>
            <consortium name="Pathogen Informatics"/>
        </authorList>
    </citation>
    <scope>NUCLEOTIDE SEQUENCE [LARGE SCALE GENOMIC DNA]</scope>
    <source>
        <strain evidence="2 3">NST_G2</strain>
    </source>
</reference>
<organism evidence="4">
    <name type="scientific">Schistocephalus solidus</name>
    <name type="common">Tapeworm</name>
    <dbReference type="NCBI Taxonomy" id="70667"/>
    <lineage>
        <taxon>Eukaryota</taxon>
        <taxon>Metazoa</taxon>
        <taxon>Spiralia</taxon>
        <taxon>Lophotrochozoa</taxon>
        <taxon>Platyhelminthes</taxon>
        <taxon>Cestoda</taxon>
        <taxon>Eucestoda</taxon>
        <taxon>Diphyllobothriidea</taxon>
        <taxon>Diphyllobothriidae</taxon>
        <taxon>Schistocephalus</taxon>
    </lineage>
</organism>
<reference evidence="4" key="1">
    <citation type="submission" date="2016-06" db="UniProtKB">
        <authorList>
            <consortium name="WormBaseParasite"/>
        </authorList>
    </citation>
    <scope>IDENTIFICATION</scope>
</reference>
<dbReference type="EMBL" id="UYSU01033909">
    <property type="protein sequence ID" value="VDL93318.1"/>
    <property type="molecule type" value="Genomic_DNA"/>
</dbReference>
<keyword evidence="3" id="KW-1185">Reference proteome</keyword>
<evidence type="ECO:0000313" key="2">
    <source>
        <dbReference type="EMBL" id="VDL93318.1"/>
    </source>
</evidence>
<gene>
    <name evidence="2" type="ORF">SSLN_LOCUS6933</name>
</gene>
<dbReference type="WBParaSite" id="SSLN_0000715201-mRNA-1">
    <property type="protein sequence ID" value="SSLN_0000715201-mRNA-1"/>
    <property type="gene ID" value="SSLN_0000715201"/>
</dbReference>